<dbReference type="Pfam" id="PF01636">
    <property type="entry name" value="APH"/>
    <property type="match status" value="1"/>
</dbReference>
<evidence type="ECO:0000259" key="1">
    <source>
        <dbReference type="Pfam" id="PF01636"/>
    </source>
</evidence>
<dbReference type="AlphaFoldDB" id="A0A2S7MVL7"/>
<gene>
    <name evidence="2" type="ORF">CYL18_17960</name>
</gene>
<dbReference type="OrthoDB" id="9812495at2"/>
<comment type="caution">
    <text evidence="2">The sequence shown here is derived from an EMBL/GenBank/DDBJ whole genome shotgun (WGS) entry which is preliminary data.</text>
</comment>
<dbReference type="InterPro" id="IPR002575">
    <property type="entry name" value="Aminoglycoside_PTrfase"/>
</dbReference>
<name>A0A2S7MVL7_9BACI</name>
<reference evidence="2 3" key="1">
    <citation type="submission" date="2017-12" db="EMBL/GenBank/DDBJ databases">
        <title>Taxonomic description and draft genome of Pradoshia cofamensis Gen. nov., sp. nov., a thermotolerant bacillale isolated from anterior gut of earthworm Eisenia fetida.</title>
        <authorList>
            <person name="Saha T."/>
            <person name="Chakraborty R."/>
        </authorList>
    </citation>
    <scope>NUCLEOTIDE SEQUENCE [LARGE SCALE GENOMIC DNA]</scope>
    <source>
        <strain evidence="2 3">EAG3</strain>
    </source>
</reference>
<proteinExistence type="predicted"/>
<feature type="domain" description="Aminoglycoside phosphotransferase" evidence="1">
    <location>
        <begin position="24"/>
        <end position="233"/>
    </location>
</feature>
<evidence type="ECO:0000313" key="2">
    <source>
        <dbReference type="EMBL" id="PQD93806.1"/>
    </source>
</evidence>
<dbReference type="RefSeq" id="WP_104850853.1">
    <property type="nucleotide sequence ID" value="NZ_PKOZ01000021.1"/>
</dbReference>
<dbReference type="Gene3D" id="3.90.1200.10">
    <property type="match status" value="1"/>
</dbReference>
<evidence type="ECO:0000313" key="3">
    <source>
        <dbReference type="Proteomes" id="UP000239663"/>
    </source>
</evidence>
<dbReference type="InterPro" id="IPR011009">
    <property type="entry name" value="Kinase-like_dom_sf"/>
</dbReference>
<dbReference type="EMBL" id="PKOZ01000021">
    <property type="protein sequence ID" value="PQD93806.1"/>
    <property type="molecule type" value="Genomic_DNA"/>
</dbReference>
<sequence>MNQQLKGDIEQIIGPIHERSRLAEQGCTSEVSQVMTDKGSFLLKSSFQDKYREWLRTEAGVLERLRGEEVPVPRYQGFIEYKDSSHLLMSFEEGVSLSAALENANSDGARKSLIRAFGRFLLDLHQMKVPSLDSSPVWMDEQLAKAENYAKRGEADGSLELLQKLKEDKPAPVRQTMIHGDCNTDNILVLENGGLMWIDVAGMAIGDPRYDECLAIRKLRGYAEYIEAFYEGYTRYRVSEDEFTYFNNGLYEFF</sequence>
<dbReference type="Proteomes" id="UP000239663">
    <property type="component" value="Unassembled WGS sequence"/>
</dbReference>
<accession>A0A2S7MVL7</accession>
<keyword evidence="3" id="KW-1185">Reference proteome</keyword>
<dbReference type="PANTHER" id="PTHR21310">
    <property type="entry name" value="AMINOGLYCOSIDE PHOSPHOTRANSFERASE-RELATED-RELATED"/>
    <property type="match status" value="1"/>
</dbReference>
<protein>
    <submittedName>
        <fullName evidence="2">Amino acid transporter</fullName>
    </submittedName>
</protein>
<dbReference type="InterPro" id="IPR051678">
    <property type="entry name" value="AGP_Transferase"/>
</dbReference>
<organism evidence="2 3">
    <name type="scientific">Pradoshia eiseniae</name>
    <dbReference type="NCBI Taxonomy" id="2064768"/>
    <lineage>
        <taxon>Bacteria</taxon>
        <taxon>Bacillati</taxon>
        <taxon>Bacillota</taxon>
        <taxon>Bacilli</taxon>
        <taxon>Bacillales</taxon>
        <taxon>Bacillaceae</taxon>
        <taxon>Pradoshia</taxon>
    </lineage>
</organism>
<dbReference type="SUPFAM" id="SSF56112">
    <property type="entry name" value="Protein kinase-like (PK-like)"/>
    <property type="match status" value="1"/>
</dbReference>